<dbReference type="GO" id="GO:0005524">
    <property type="term" value="F:ATP binding"/>
    <property type="evidence" value="ECO:0007669"/>
    <property type="project" value="UniProtKB-UniRule"/>
</dbReference>
<dbReference type="AlphaFoldDB" id="A0A9P7MMA4"/>
<evidence type="ECO:0000313" key="13">
    <source>
        <dbReference type="Proteomes" id="UP000784919"/>
    </source>
</evidence>
<evidence type="ECO:0000256" key="5">
    <source>
        <dbReference type="ARBA" id="ARBA00022777"/>
    </source>
</evidence>
<reference evidence="12" key="1">
    <citation type="journal article" date="2020" name="bioRxiv">
        <title>Whole genome comparisons of ergot fungi reveals the divergence and evolution of species within the genus Claviceps are the result of varying mechanisms driving genome evolution and host range expansion.</title>
        <authorList>
            <person name="Wyka S.A."/>
            <person name="Mondo S.J."/>
            <person name="Liu M."/>
            <person name="Dettman J."/>
            <person name="Nalam V."/>
            <person name="Broders K.D."/>
        </authorList>
    </citation>
    <scope>NUCLEOTIDE SEQUENCE</scope>
    <source>
        <strain evidence="12">CCC 1102</strain>
    </source>
</reference>
<dbReference type="PANTHER" id="PTHR47634">
    <property type="entry name" value="PROTEIN KINASE DOMAIN-CONTAINING PROTEIN-RELATED"/>
    <property type="match status" value="1"/>
</dbReference>
<dbReference type="EC" id="2.7.11.1" evidence="1"/>
<dbReference type="InterPro" id="IPR000719">
    <property type="entry name" value="Prot_kinase_dom"/>
</dbReference>
<evidence type="ECO:0000256" key="3">
    <source>
        <dbReference type="ARBA" id="ARBA00022679"/>
    </source>
</evidence>
<gene>
    <name evidence="12" type="ORF">E4U56_003953</name>
</gene>
<sequence length="447" mass="51185">MGNLLRAVLANARGRISRLFVSPSPKPVSRQQFLDEEVFEQDGHYHPVSLGDTFDSGRYSILRKLGFGRYSTVWLARDLKCQRYVALKMLTKFCYGGPYEIFEREILEKIRDVSRESSHEGREHVLPLNEQFNHRGPNGDHVCLTFDVLGHHLYHKSAMYKDQRLPVKTAKEIIRQLLKGLDFLHRECGIIHTDLKGKNVLFELETPEDTISEYLESVPPRTIEGQNGAIVPLQEVVKMPLVSEKDSLHVRIVDFGVATWREKHLSDLIQPLALRAPEVVLGAPWDTGVDIWSLGCLVSSNCSPRLQRFIVADAYILKIFENEKAVEFVHGYIMFREDPSEEDTWTVEDDHLAKIVEILGPIPSSLLKQGCRTAEFFDEQGEFLRIPNLGPTSLERLLNGERMPRMKPSDMSDDEVVVFIDFVRGMLQIDPKKRKSAAQLLQHEWLS</sequence>
<evidence type="ECO:0000256" key="7">
    <source>
        <dbReference type="ARBA" id="ARBA00047899"/>
    </source>
</evidence>
<evidence type="ECO:0000256" key="8">
    <source>
        <dbReference type="ARBA" id="ARBA00048679"/>
    </source>
</evidence>
<dbReference type="Gene3D" id="3.30.200.20">
    <property type="entry name" value="Phosphorylase Kinase, domain 1"/>
    <property type="match status" value="1"/>
</dbReference>
<comment type="caution">
    <text evidence="12">The sequence shown here is derived from an EMBL/GenBank/DDBJ whole genome shotgun (WGS) entry which is preliminary data.</text>
</comment>
<dbReference type="Gene3D" id="1.10.510.10">
    <property type="entry name" value="Transferase(Phosphotransferase) domain 1"/>
    <property type="match status" value="1"/>
</dbReference>
<protein>
    <recommendedName>
        <fullName evidence="1">non-specific serine/threonine protein kinase</fullName>
        <ecNumber evidence="1">2.7.11.1</ecNumber>
    </recommendedName>
</protein>
<organism evidence="12 13">
    <name type="scientific">Claviceps arundinis</name>
    <dbReference type="NCBI Taxonomy" id="1623583"/>
    <lineage>
        <taxon>Eukaryota</taxon>
        <taxon>Fungi</taxon>
        <taxon>Dikarya</taxon>
        <taxon>Ascomycota</taxon>
        <taxon>Pezizomycotina</taxon>
        <taxon>Sordariomycetes</taxon>
        <taxon>Hypocreomycetidae</taxon>
        <taxon>Hypocreales</taxon>
        <taxon>Clavicipitaceae</taxon>
        <taxon>Claviceps</taxon>
    </lineage>
</organism>
<keyword evidence="6 9" id="KW-0067">ATP-binding</keyword>
<dbReference type="GO" id="GO:0005634">
    <property type="term" value="C:nucleus"/>
    <property type="evidence" value="ECO:0007669"/>
    <property type="project" value="TreeGrafter"/>
</dbReference>
<keyword evidence="4 9" id="KW-0547">Nucleotide-binding</keyword>
<accession>A0A9P7MMA4</accession>
<comment type="catalytic activity">
    <reaction evidence="7">
        <text>L-threonyl-[protein] + ATP = O-phospho-L-threonyl-[protein] + ADP + H(+)</text>
        <dbReference type="Rhea" id="RHEA:46608"/>
        <dbReference type="Rhea" id="RHEA-COMP:11060"/>
        <dbReference type="Rhea" id="RHEA-COMP:11605"/>
        <dbReference type="ChEBI" id="CHEBI:15378"/>
        <dbReference type="ChEBI" id="CHEBI:30013"/>
        <dbReference type="ChEBI" id="CHEBI:30616"/>
        <dbReference type="ChEBI" id="CHEBI:61977"/>
        <dbReference type="ChEBI" id="CHEBI:456216"/>
        <dbReference type="EC" id="2.7.11.1"/>
    </reaction>
</comment>
<feature type="domain" description="Protein kinase" evidence="11">
    <location>
        <begin position="59"/>
        <end position="446"/>
    </location>
</feature>
<dbReference type="Pfam" id="PF00069">
    <property type="entry name" value="Pkinase"/>
    <property type="match status" value="1"/>
</dbReference>
<evidence type="ECO:0000256" key="4">
    <source>
        <dbReference type="ARBA" id="ARBA00022741"/>
    </source>
</evidence>
<dbReference type="Proteomes" id="UP000784919">
    <property type="component" value="Unassembled WGS sequence"/>
</dbReference>
<dbReference type="PROSITE" id="PS50011">
    <property type="entry name" value="PROTEIN_KINASE_DOM"/>
    <property type="match status" value="1"/>
</dbReference>
<dbReference type="SUPFAM" id="SSF56112">
    <property type="entry name" value="Protein kinase-like (PK-like)"/>
    <property type="match status" value="1"/>
</dbReference>
<dbReference type="InterPro" id="IPR017441">
    <property type="entry name" value="Protein_kinase_ATP_BS"/>
</dbReference>
<evidence type="ECO:0000313" key="12">
    <source>
        <dbReference type="EMBL" id="KAG5961191.1"/>
    </source>
</evidence>
<comment type="catalytic activity">
    <reaction evidence="8">
        <text>L-seryl-[protein] + ATP = O-phospho-L-seryl-[protein] + ADP + H(+)</text>
        <dbReference type="Rhea" id="RHEA:17989"/>
        <dbReference type="Rhea" id="RHEA-COMP:9863"/>
        <dbReference type="Rhea" id="RHEA-COMP:11604"/>
        <dbReference type="ChEBI" id="CHEBI:15378"/>
        <dbReference type="ChEBI" id="CHEBI:29999"/>
        <dbReference type="ChEBI" id="CHEBI:30616"/>
        <dbReference type="ChEBI" id="CHEBI:83421"/>
        <dbReference type="ChEBI" id="CHEBI:456216"/>
        <dbReference type="EC" id="2.7.11.1"/>
    </reaction>
</comment>
<dbReference type="InterPro" id="IPR008271">
    <property type="entry name" value="Ser/Thr_kinase_AS"/>
</dbReference>
<evidence type="ECO:0000256" key="1">
    <source>
        <dbReference type="ARBA" id="ARBA00012513"/>
    </source>
</evidence>
<dbReference type="InterPro" id="IPR051334">
    <property type="entry name" value="SRPK"/>
</dbReference>
<evidence type="ECO:0000256" key="2">
    <source>
        <dbReference type="ARBA" id="ARBA00022527"/>
    </source>
</evidence>
<dbReference type="InterPro" id="IPR011009">
    <property type="entry name" value="Kinase-like_dom_sf"/>
</dbReference>
<dbReference type="OrthoDB" id="4936864at2759"/>
<proteinExistence type="inferred from homology"/>
<name>A0A9P7MMA4_9HYPO</name>
<keyword evidence="5" id="KW-0418">Kinase</keyword>
<dbReference type="PROSITE" id="PS00107">
    <property type="entry name" value="PROTEIN_KINASE_ATP"/>
    <property type="match status" value="1"/>
</dbReference>
<dbReference type="EMBL" id="SRPS01000258">
    <property type="protein sequence ID" value="KAG5961191.1"/>
    <property type="molecule type" value="Genomic_DNA"/>
</dbReference>
<dbReference type="GO" id="GO:0004674">
    <property type="term" value="F:protein serine/threonine kinase activity"/>
    <property type="evidence" value="ECO:0007669"/>
    <property type="project" value="UniProtKB-KW"/>
</dbReference>
<dbReference type="GO" id="GO:0000245">
    <property type="term" value="P:spliceosomal complex assembly"/>
    <property type="evidence" value="ECO:0007669"/>
    <property type="project" value="TreeGrafter"/>
</dbReference>
<feature type="binding site" evidence="9">
    <location>
        <position position="88"/>
    </location>
    <ligand>
        <name>ATP</name>
        <dbReference type="ChEBI" id="CHEBI:30616"/>
    </ligand>
</feature>
<dbReference type="GO" id="GO:0050684">
    <property type="term" value="P:regulation of mRNA processing"/>
    <property type="evidence" value="ECO:0007669"/>
    <property type="project" value="TreeGrafter"/>
</dbReference>
<evidence type="ECO:0000256" key="10">
    <source>
        <dbReference type="RuleBase" id="RU000304"/>
    </source>
</evidence>
<keyword evidence="2 10" id="KW-0723">Serine/threonine-protein kinase</keyword>
<evidence type="ECO:0000256" key="9">
    <source>
        <dbReference type="PROSITE-ProRule" id="PRU10141"/>
    </source>
</evidence>
<dbReference type="PROSITE" id="PS00108">
    <property type="entry name" value="PROTEIN_KINASE_ST"/>
    <property type="match status" value="1"/>
</dbReference>
<dbReference type="PANTHER" id="PTHR47634:SF9">
    <property type="entry name" value="PROTEIN KINASE DOMAIN-CONTAINING PROTEIN-RELATED"/>
    <property type="match status" value="1"/>
</dbReference>
<dbReference type="SMART" id="SM00220">
    <property type="entry name" value="S_TKc"/>
    <property type="match status" value="1"/>
</dbReference>
<evidence type="ECO:0000256" key="6">
    <source>
        <dbReference type="ARBA" id="ARBA00022840"/>
    </source>
</evidence>
<evidence type="ECO:0000259" key="11">
    <source>
        <dbReference type="PROSITE" id="PS50011"/>
    </source>
</evidence>
<dbReference type="GO" id="GO:0005737">
    <property type="term" value="C:cytoplasm"/>
    <property type="evidence" value="ECO:0007669"/>
    <property type="project" value="TreeGrafter"/>
</dbReference>
<comment type="similarity">
    <text evidence="10">Belongs to the protein kinase superfamily.</text>
</comment>
<keyword evidence="3" id="KW-0808">Transferase</keyword>